<dbReference type="Gene3D" id="3.90.1010.20">
    <property type="match status" value="1"/>
</dbReference>
<dbReference type="InterPro" id="IPR029039">
    <property type="entry name" value="Flavoprotein-like_sf"/>
</dbReference>
<dbReference type="GO" id="GO:0006783">
    <property type="term" value="P:heme biosynthetic process"/>
    <property type="evidence" value="ECO:0007669"/>
    <property type="project" value="TreeGrafter"/>
</dbReference>
<dbReference type="Pfam" id="PF12724">
    <property type="entry name" value="Flavodoxin_5"/>
    <property type="match status" value="1"/>
</dbReference>
<dbReference type="RefSeq" id="WP_163235124.1">
    <property type="nucleotide sequence ID" value="NZ_CP048617.1"/>
</dbReference>
<dbReference type="Proteomes" id="UP000464452">
    <property type="component" value="Chromosome"/>
</dbReference>
<dbReference type="InterPro" id="IPR007329">
    <property type="entry name" value="FMN-bd"/>
</dbReference>
<evidence type="ECO:0000313" key="4">
    <source>
        <dbReference type="Proteomes" id="UP000464452"/>
    </source>
</evidence>
<name>A0A6P1YER1_9FIRM</name>
<organism evidence="3 4">
    <name type="scientific">Caloranaerobacter azorensis</name>
    <dbReference type="NCBI Taxonomy" id="116090"/>
    <lineage>
        <taxon>Bacteria</taxon>
        <taxon>Bacillati</taxon>
        <taxon>Bacillota</taxon>
        <taxon>Tissierellia</taxon>
        <taxon>Tissierellales</taxon>
        <taxon>Thermohalobacteraceae</taxon>
        <taxon>Caloranaerobacter</taxon>
    </lineage>
</organism>
<dbReference type="Gene3D" id="3.40.50.360">
    <property type="match status" value="1"/>
</dbReference>
<sequence>MWTWKKAEKITKEIEKLQSLDVDIISGATISSKVILKAVEIALSEGKNRMSLIIKGVRSMSTLIVYATKYGCTEKCAVILSEKLTGEVDLYNLKTEKVLNLSQYDKVIIGGSIYMGRIQKEISDFCIKNLNLLKEKKIGLFICCMRGGDIAKAQLESSFPRELLYKAVAQEVFGGEFMFKKMSSIKRFIVRIVAKLDKSFTVLDTSKDMSNVSDKSINRFAQRMNNVCLNE</sequence>
<evidence type="ECO:0000259" key="1">
    <source>
        <dbReference type="Pfam" id="PF04205"/>
    </source>
</evidence>
<gene>
    <name evidence="3" type="ORF">G3A45_08170</name>
</gene>
<dbReference type="PANTHER" id="PTHR38030:SF2">
    <property type="entry name" value="PROTOPORPHYRINOGEN IX DEHYDROGENASE [QUINONE]"/>
    <property type="match status" value="1"/>
</dbReference>
<dbReference type="Pfam" id="PF04205">
    <property type="entry name" value="FMN_bind"/>
    <property type="match status" value="1"/>
</dbReference>
<protein>
    <submittedName>
        <fullName evidence="3">FMN-binding protein</fullName>
    </submittedName>
</protein>
<dbReference type="EMBL" id="CP048617">
    <property type="protein sequence ID" value="QIB27263.1"/>
    <property type="molecule type" value="Genomic_DNA"/>
</dbReference>
<dbReference type="SUPFAM" id="SSF52218">
    <property type="entry name" value="Flavoproteins"/>
    <property type="match status" value="1"/>
</dbReference>
<reference evidence="3 4" key="1">
    <citation type="submission" date="2020-02" db="EMBL/GenBank/DDBJ databases">
        <title>Thermophilic hydrogen producing bacteria, Caloranaerobacter azorensis.</title>
        <authorList>
            <person name="Baek K."/>
        </authorList>
    </citation>
    <scope>NUCLEOTIDE SEQUENCE [LARGE SCALE GENOMIC DNA]</scope>
    <source>
        <strain evidence="3 4">T3-1</strain>
    </source>
</reference>
<evidence type="ECO:0000259" key="2">
    <source>
        <dbReference type="Pfam" id="PF12724"/>
    </source>
</evidence>
<dbReference type="AlphaFoldDB" id="A0A6P1YER1"/>
<proteinExistence type="predicted"/>
<dbReference type="KEGG" id="cazo:G3A45_08170"/>
<dbReference type="InterPro" id="IPR026816">
    <property type="entry name" value="Flavodoxin_dom"/>
</dbReference>
<accession>A0A6P1YER1</accession>
<dbReference type="PANTHER" id="PTHR38030">
    <property type="entry name" value="PROTOPORPHYRINOGEN IX DEHYDROGENASE [MENAQUINONE]"/>
    <property type="match status" value="1"/>
</dbReference>
<feature type="domain" description="Flavodoxin" evidence="2">
    <location>
        <begin position="63"/>
        <end position="200"/>
    </location>
</feature>
<evidence type="ECO:0000313" key="3">
    <source>
        <dbReference type="EMBL" id="QIB27263.1"/>
    </source>
</evidence>
<dbReference type="GO" id="GO:0070819">
    <property type="term" value="F:menaquinone-dependent protoporphyrinogen oxidase activity"/>
    <property type="evidence" value="ECO:0007669"/>
    <property type="project" value="TreeGrafter"/>
</dbReference>
<dbReference type="GO" id="GO:0010181">
    <property type="term" value="F:FMN binding"/>
    <property type="evidence" value="ECO:0007669"/>
    <property type="project" value="InterPro"/>
</dbReference>
<dbReference type="GO" id="GO:0016020">
    <property type="term" value="C:membrane"/>
    <property type="evidence" value="ECO:0007669"/>
    <property type="project" value="InterPro"/>
</dbReference>
<dbReference type="InterPro" id="IPR052200">
    <property type="entry name" value="Protoporphyrinogen_IX_DH"/>
</dbReference>
<feature type="domain" description="FMN-binding" evidence="1">
    <location>
        <begin position="9"/>
        <end position="43"/>
    </location>
</feature>